<feature type="region of interest" description="Disordered" evidence="2">
    <location>
        <begin position="97"/>
        <end position="244"/>
    </location>
</feature>
<organism evidence="5 6">
    <name type="scientific">Acropora cervicornis</name>
    <name type="common">Staghorn coral</name>
    <dbReference type="NCBI Taxonomy" id="6130"/>
    <lineage>
        <taxon>Eukaryota</taxon>
        <taxon>Metazoa</taxon>
        <taxon>Cnidaria</taxon>
        <taxon>Anthozoa</taxon>
        <taxon>Hexacorallia</taxon>
        <taxon>Scleractinia</taxon>
        <taxon>Astrocoeniina</taxon>
        <taxon>Acroporidae</taxon>
        <taxon>Acropora</taxon>
    </lineage>
</organism>
<keyword evidence="3" id="KW-1133">Transmembrane helix</keyword>
<dbReference type="InterPro" id="IPR008160">
    <property type="entry name" value="Collagen"/>
</dbReference>
<keyword evidence="5" id="KW-0176">Collagen</keyword>
<keyword evidence="3" id="KW-0472">Membrane</keyword>
<dbReference type="InterPro" id="IPR050938">
    <property type="entry name" value="Collagen_Structural_Proteins"/>
</dbReference>
<dbReference type="SMART" id="SM00207">
    <property type="entry name" value="TNF"/>
    <property type="match status" value="1"/>
</dbReference>
<dbReference type="EMBL" id="JARQWQ010000002">
    <property type="protein sequence ID" value="KAK2573439.1"/>
    <property type="molecule type" value="Genomic_DNA"/>
</dbReference>
<dbReference type="Pfam" id="PF00229">
    <property type="entry name" value="TNF"/>
    <property type="match status" value="1"/>
</dbReference>
<name>A0AAD9VGC0_ACRCE</name>
<evidence type="ECO:0000256" key="1">
    <source>
        <dbReference type="ARBA" id="ARBA00008670"/>
    </source>
</evidence>
<sequence>MNQHEHTRGRRFAKNFGIAMAALYIALTTAFMVTLYRVVALQTVRIQSLETVTGELKARVQVLENSSTAPISQQASVGETEEKSKLHKNKLVLANALAQDRKKRQTGCKVHRKCRRGKRGHKGDQGPKGEQGPKGDRGMDGSKGAPGPMGPKGEPGKPGKAGPQGTQGIKGDPGLAGPRGFKGEPGQGLKGERGIQGPKGDRGLEGVIGATGAPGHKGNPGATGLKGERGLNGSKGEKGMPGTSMSESIHLVGDGTRISNPISRRTVNNWQVRHKSGSLIYSDGKVHIKTAGYYYVYSQMYYNDDSAFQMEHQLNINRRTFMQSRSAVDGSPATGGSGYHPGYKTNYNGGVVFLNTSDYISVRTPFSRFYSMKAEYSYFGAFLIHPA</sequence>
<dbReference type="InterPro" id="IPR006052">
    <property type="entry name" value="TNF_dom"/>
</dbReference>
<dbReference type="GO" id="GO:0005581">
    <property type="term" value="C:collagen trimer"/>
    <property type="evidence" value="ECO:0007669"/>
    <property type="project" value="UniProtKB-KW"/>
</dbReference>
<feature type="transmembrane region" description="Helical" evidence="3">
    <location>
        <begin position="12"/>
        <end position="36"/>
    </location>
</feature>
<dbReference type="AlphaFoldDB" id="A0AAD9VGC0"/>
<accession>A0AAD9VGC0</accession>
<dbReference type="PANTHER" id="PTHR37456:SF4">
    <property type="entry name" value="COLLAGEN ALPHA-1(XXIII) CHAIN"/>
    <property type="match status" value="1"/>
</dbReference>
<keyword evidence="3" id="KW-0812">Transmembrane</keyword>
<evidence type="ECO:0000313" key="6">
    <source>
        <dbReference type="Proteomes" id="UP001249851"/>
    </source>
</evidence>
<dbReference type="Gene3D" id="2.60.120.40">
    <property type="match status" value="1"/>
</dbReference>
<dbReference type="SUPFAM" id="SSF49842">
    <property type="entry name" value="TNF-like"/>
    <property type="match status" value="1"/>
</dbReference>
<dbReference type="InterPro" id="IPR008983">
    <property type="entry name" value="Tumour_necrosis_fac-like_dom"/>
</dbReference>
<evidence type="ECO:0000256" key="3">
    <source>
        <dbReference type="SAM" id="Phobius"/>
    </source>
</evidence>
<dbReference type="GO" id="GO:0006955">
    <property type="term" value="P:immune response"/>
    <property type="evidence" value="ECO:0007669"/>
    <property type="project" value="InterPro"/>
</dbReference>
<evidence type="ECO:0000313" key="5">
    <source>
        <dbReference type="EMBL" id="KAK2573439.1"/>
    </source>
</evidence>
<dbReference type="PROSITE" id="PS50049">
    <property type="entry name" value="THD_2"/>
    <property type="match status" value="1"/>
</dbReference>
<feature type="compositionally biased region" description="Basic and acidic residues" evidence="2">
    <location>
        <begin position="122"/>
        <end position="140"/>
    </location>
</feature>
<dbReference type="GO" id="GO:0005164">
    <property type="term" value="F:tumor necrosis factor receptor binding"/>
    <property type="evidence" value="ECO:0007669"/>
    <property type="project" value="InterPro"/>
</dbReference>
<proteinExistence type="inferred from homology"/>
<dbReference type="GO" id="GO:0016020">
    <property type="term" value="C:membrane"/>
    <property type="evidence" value="ECO:0007669"/>
    <property type="project" value="InterPro"/>
</dbReference>
<gene>
    <name evidence="5" type="ORF">P5673_001091</name>
</gene>
<comment type="similarity">
    <text evidence="1">Belongs to the tumor necrosis factor family.</text>
</comment>
<evidence type="ECO:0000259" key="4">
    <source>
        <dbReference type="PROSITE" id="PS50049"/>
    </source>
</evidence>
<feature type="compositionally biased region" description="Low complexity" evidence="2">
    <location>
        <begin position="158"/>
        <end position="167"/>
    </location>
</feature>
<dbReference type="Pfam" id="PF01391">
    <property type="entry name" value="Collagen"/>
    <property type="match status" value="2"/>
</dbReference>
<protein>
    <submittedName>
        <fullName evidence="5">Collagen-like protein 7</fullName>
    </submittedName>
</protein>
<reference evidence="5" key="1">
    <citation type="journal article" date="2023" name="G3 (Bethesda)">
        <title>Whole genome assembly and annotation of the endangered Caribbean coral Acropora cervicornis.</title>
        <authorList>
            <person name="Selwyn J.D."/>
            <person name="Vollmer S.V."/>
        </authorList>
    </citation>
    <scope>NUCLEOTIDE SEQUENCE</scope>
    <source>
        <strain evidence="5">K2</strain>
    </source>
</reference>
<evidence type="ECO:0000256" key="2">
    <source>
        <dbReference type="SAM" id="MobiDB-lite"/>
    </source>
</evidence>
<comment type="caution">
    <text evidence="5">The sequence shown here is derived from an EMBL/GenBank/DDBJ whole genome shotgun (WGS) entry which is preliminary data.</text>
</comment>
<feature type="domain" description="THD" evidence="4">
    <location>
        <begin position="247"/>
        <end position="384"/>
    </location>
</feature>
<dbReference type="Proteomes" id="UP001249851">
    <property type="component" value="Unassembled WGS sequence"/>
</dbReference>
<feature type="compositionally biased region" description="Basic residues" evidence="2">
    <location>
        <begin position="101"/>
        <end position="121"/>
    </location>
</feature>
<dbReference type="PANTHER" id="PTHR37456">
    <property type="entry name" value="SI:CH211-266K2.1"/>
    <property type="match status" value="1"/>
</dbReference>
<reference evidence="5" key="2">
    <citation type="journal article" date="2023" name="Science">
        <title>Genomic signatures of disease resistance in endangered staghorn corals.</title>
        <authorList>
            <person name="Vollmer S.V."/>
            <person name="Selwyn J.D."/>
            <person name="Despard B.A."/>
            <person name="Roesel C.L."/>
        </authorList>
    </citation>
    <scope>NUCLEOTIDE SEQUENCE</scope>
    <source>
        <strain evidence="5">K2</strain>
    </source>
</reference>
<keyword evidence="6" id="KW-1185">Reference proteome</keyword>